<name>A0AAW1Q5D4_9CHLO</name>
<dbReference type="EMBL" id="JALJOR010000006">
    <property type="protein sequence ID" value="KAK9815592.1"/>
    <property type="molecule type" value="Genomic_DNA"/>
</dbReference>
<gene>
    <name evidence="2" type="ORF">WJX72_006474</name>
</gene>
<accession>A0AAW1Q5D4</accession>
<dbReference type="AlphaFoldDB" id="A0AAW1Q5D4"/>
<keyword evidence="3" id="KW-1185">Reference proteome</keyword>
<sequence length="104" mass="11472">MTSLRLMGYGSNQSDNDPDVLEREKQKNLRGENPVHMPGVEGWNENLASESEASVKAERHAPDNIKELQEFTLDYLTKNEPPAEEARAQAPPGDKYGPDGGIGH</sequence>
<reference evidence="2 3" key="1">
    <citation type="journal article" date="2024" name="Nat. Commun.">
        <title>Phylogenomics reveals the evolutionary origins of lichenization in chlorophyte algae.</title>
        <authorList>
            <person name="Puginier C."/>
            <person name="Libourel C."/>
            <person name="Otte J."/>
            <person name="Skaloud P."/>
            <person name="Haon M."/>
            <person name="Grisel S."/>
            <person name="Petersen M."/>
            <person name="Berrin J.G."/>
            <person name="Delaux P.M."/>
            <person name="Dal Grande F."/>
            <person name="Keller J."/>
        </authorList>
    </citation>
    <scope>NUCLEOTIDE SEQUENCE [LARGE SCALE GENOMIC DNA]</scope>
    <source>
        <strain evidence="2 3">SAG 2043</strain>
    </source>
</reference>
<proteinExistence type="predicted"/>
<evidence type="ECO:0000313" key="3">
    <source>
        <dbReference type="Proteomes" id="UP001489004"/>
    </source>
</evidence>
<feature type="region of interest" description="Disordered" evidence="1">
    <location>
        <begin position="1"/>
        <end position="42"/>
    </location>
</feature>
<feature type="compositionally biased region" description="Basic and acidic residues" evidence="1">
    <location>
        <begin position="20"/>
        <end position="30"/>
    </location>
</feature>
<organism evidence="2 3">
    <name type="scientific">[Myrmecia] bisecta</name>
    <dbReference type="NCBI Taxonomy" id="41462"/>
    <lineage>
        <taxon>Eukaryota</taxon>
        <taxon>Viridiplantae</taxon>
        <taxon>Chlorophyta</taxon>
        <taxon>core chlorophytes</taxon>
        <taxon>Trebouxiophyceae</taxon>
        <taxon>Trebouxiales</taxon>
        <taxon>Trebouxiaceae</taxon>
        <taxon>Myrmecia</taxon>
    </lineage>
</organism>
<dbReference type="Proteomes" id="UP001489004">
    <property type="component" value="Unassembled WGS sequence"/>
</dbReference>
<evidence type="ECO:0000256" key="1">
    <source>
        <dbReference type="SAM" id="MobiDB-lite"/>
    </source>
</evidence>
<comment type="caution">
    <text evidence="2">The sequence shown here is derived from an EMBL/GenBank/DDBJ whole genome shotgun (WGS) entry which is preliminary data.</text>
</comment>
<protein>
    <submittedName>
        <fullName evidence="2">Uncharacterized protein</fullName>
    </submittedName>
</protein>
<evidence type="ECO:0000313" key="2">
    <source>
        <dbReference type="EMBL" id="KAK9815592.1"/>
    </source>
</evidence>
<feature type="region of interest" description="Disordered" evidence="1">
    <location>
        <begin position="77"/>
        <end position="104"/>
    </location>
</feature>